<organism evidence="1 2">
    <name type="scientific">Rickenella mellea</name>
    <dbReference type="NCBI Taxonomy" id="50990"/>
    <lineage>
        <taxon>Eukaryota</taxon>
        <taxon>Fungi</taxon>
        <taxon>Dikarya</taxon>
        <taxon>Basidiomycota</taxon>
        <taxon>Agaricomycotina</taxon>
        <taxon>Agaricomycetes</taxon>
        <taxon>Hymenochaetales</taxon>
        <taxon>Rickenellaceae</taxon>
        <taxon>Rickenella</taxon>
    </lineage>
</organism>
<name>A0A4Y7PM25_9AGAM</name>
<keyword evidence="2" id="KW-1185">Reference proteome</keyword>
<evidence type="ECO:0000313" key="2">
    <source>
        <dbReference type="Proteomes" id="UP000294933"/>
    </source>
</evidence>
<dbReference type="AlphaFoldDB" id="A0A4Y7PM25"/>
<dbReference type="VEuPathDB" id="FungiDB:BD410DRAFT_795331"/>
<gene>
    <name evidence="1" type="ORF">BD410DRAFT_795331</name>
</gene>
<proteinExistence type="predicted"/>
<dbReference type="EMBL" id="ML170242">
    <property type="protein sequence ID" value="TDL16483.1"/>
    <property type="molecule type" value="Genomic_DNA"/>
</dbReference>
<accession>A0A4Y7PM25</accession>
<reference evidence="1 2" key="1">
    <citation type="submission" date="2018-06" db="EMBL/GenBank/DDBJ databases">
        <title>A transcriptomic atlas of mushroom development highlights an independent origin of complex multicellularity.</title>
        <authorList>
            <consortium name="DOE Joint Genome Institute"/>
            <person name="Krizsan K."/>
            <person name="Almasi E."/>
            <person name="Merenyi Z."/>
            <person name="Sahu N."/>
            <person name="Viragh M."/>
            <person name="Koszo T."/>
            <person name="Mondo S."/>
            <person name="Kiss B."/>
            <person name="Balint B."/>
            <person name="Kues U."/>
            <person name="Barry K."/>
            <person name="Hegedus J.C."/>
            <person name="Henrissat B."/>
            <person name="Johnson J."/>
            <person name="Lipzen A."/>
            <person name="Ohm R."/>
            <person name="Nagy I."/>
            <person name="Pangilinan J."/>
            <person name="Yan J."/>
            <person name="Xiong Y."/>
            <person name="Grigoriev I.V."/>
            <person name="Hibbett D.S."/>
            <person name="Nagy L.G."/>
        </authorList>
    </citation>
    <scope>NUCLEOTIDE SEQUENCE [LARGE SCALE GENOMIC DNA]</scope>
    <source>
        <strain evidence="1 2">SZMC22713</strain>
    </source>
</reference>
<protein>
    <submittedName>
        <fullName evidence="1">Uncharacterized protein</fullName>
    </submittedName>
</protein>
<evidence type="ECO:0000313" key="1">
    <source>
        <dbReference type="EMBL" id="TDL16483.1"/>
    </source>
</evidence>
<dbReference type="Proteomes" id="UP000294933">
    <property type="component" value="Unassembled WGS sequence"/>
</dbReference>
<sequence length="94" mass="11042">MHTRELVPLTQCNRDASFVRYQVLVDTGARDRHISRFKISSDNCIASSYSTWTLQITSNLSDRSHSFSPKLISRTSMEWCIIKMWVTWKWRSGK</sequence>